<dbReference type="Pfam" id="PF13083">
    <property type="entry name" value="KH_KhpA-B"/>
    <property type="match status" value="1"/>
</dbReference>
<accession>A0ABN1A573</accession>
<feature type="domain" description="R3H" evidence="8">
    <location>
        <begin position="141"/>
        <end position="207"/>
    </location>
</feature>
<dbReference type="CDD" id="cd02414">
    <property type="entry name" value="KH-II_Jag"/>
    <property type="match status" value="1"/>
</dbReference>
<keyword evidence="4 6" id="KW-0143">Chaperone</keyword>
<dbReference type="Gene3D" id="3.30.30.80">
    <property type="entry name" value="probable RNA-binding protein from clostridium symbiosum atcc 14940"/>
    <property type="match status" value="1"/>
</dbReference>
<comment type="domain">
    <text evidence="6">Has an N-terminal Jag-N domain and 2 RNA-binding domains (KH and R3H).</text>
</comment>
<comment type="caution">
    <text evidence="9">The sequence shown here is derived from an EMBL/GenBank/DDBJ whole genome shotgun (WGS) entry which is preliminary data.</text>
</comment>
<dbReference type="InterPro" id="IPR038247">
    <property type="entry name" value="Jag_N_dom_sf"/>
</dbReference>
<dbReference type="EMBL" id="BAAACZ010000019">
    <property type="protein sequence ID" value="GAA0467712.1"/>
    <property type="molecule type" value="Genomic_DNA"/>
</dbReference>
<comment type="function">
    <text evidence="6">A probable RNA chaperone. Forms a complex with KhpA which binds to cellular RNA and controls its expression. Plays a role in peptidoglycan (PG) homeostasis and cell length regulation.</text>
</comment>
<dbReference type="NCBIfam" id="NF041568">
    <property type="entry name" value="Jag_EloR"/>
    <property type="match status" value="1"/>
</dbReference>
<organism evidence="9 10">
    <name type="scientific">Alkalibacillus silvisoli</name>
    <dbReference type="NCBI Taxonomy" id="392823"/>
    <lineage>
        <taxon>Bacteria</taxon>
        <taxon>Bacillati</taxon>
        <taxon>Bacillota</taxon>
        <taxon>Bacilli</taxon>
        <taxon>Bacillales</taxon>
        <taxon>Bacillaceae</taxon>
        <taxon>Alkalibacillus</taxon>
    </lineage>
</organism>
<feature type="region of interest" description="Jag_N domain" evidence="6">
    <location>
        <begin position="5"/>
        <end position="55"/>
    </location>
</feature>
<dbReference type="Pfam" id="PF01424">
    <property type="entry name" value="R3H"/>
    <property type="match status" value="1"/>
</dbReference>
<evidence type="ECO:0000256" key="7">
    <source>
        <dbReference type="SAM" id="Coils"/>
    </source>
</evidence>
<dbReference type="InterPro" id="IPR032782">
    <property type="entry name" value="KhpB_N"/>
</dbReference>
<evidence type="ECO:0000259" key="8">
    <source>
        <dbReference type="PROSITE" id="PS51061"/>
    </source>
</evidence>
<reference evidence="9 10" key="1">
    <citation type="journal article" date="2019" name="Int. J. Syst. Evol. Microbiol.">
        <title>The Global Catalogue of Microorganisms (GCM) 10K type strain sequencing project: providing services to taxonomists for standard genome sequencing and annotation.</title>
        <authorList>
            <consortium name="The Broad Institute Genomics Platform"/>
            <consortium name="The Broad Institute Genome Sequencing Center for Infectious Disease"/>
            <person name="Wu L."/>
            <person name="Ma J."/>
        </authorList>
    </citation>
    <scope>NUCLEOTIDE SEQUENCE [LARGE SCALE GENOMIC DNA]</scope>
    <source>
        <strain evidence="9 10">JCM 14193</strain>
    </source>
</reference>
<dbReference type="InterPro" id="IPR015946">
    <property type="entry name" value="KH_dom-like_a/b"/>
</dbReference>
<dbReference type="RefSeq" id="WP_343783946.1">
    <property type="nucleotide sequence ID" value="NZ_BAAACZ010000019.1"/>
</dbReference>
<evidence type="ECO:0000313" key="10">
    <source>
        <dbReference type="Proteomes" id="UP001500740"/>
    </source>
</evidence>
<dbReference type="InterPro" id="IPR038008">
    <property type="entry name" value="Jag_KH"/>
</dbReference>
<sequence>MREITASGQTVEEAKENALNQLGLEEDQVNVEVIDEGKKGLLGVFGAKRAYVKVQEKPDLISEGQSYLQNVANQMGAEGTEVHVIENEEEVTYELIGPKIGLLIGKRGQTINALQYLTSLVVNQNKDLYFTVVVDAEGYRERRKETLENLANNLAKKAQRINEEVQIEPMPSFERKIIHTALHDHSEVSTYSDGKDPNRRVVIRPNSLS</sequence>
<dbReference type="SUPFAM" id="SSF82708">
    <property type="entry name" value="R3H domain"/>
    <property type="match status" value="1"/>
</dbReference>
<dbReference type="Gene3D" id="3.30.300.20">
    <property type="match status" value="1"/>
</dbReference>
<dbReference type="InterPro" id="IPR036867">
    <property type="entry name" value="R3H_dom_sf"/>
</dbReference>
<keyword evidence="3 6" id="KW-0133">Cell shape</keyword>
<dbReference type="Proteomes" id="UP001500740">
    <property type="component" value="Unassembled WGS sequence"/>
</dbReference>
<keyword evidence="7" id="KW-0175">Coiled coil</keyword>
<evidence type="ECO:0000256" key="1">
    <source>
        <dbReference type="ARBA" id="ARBA00022490"/>
    </source>
</evidence>
<dbReference type="InterPro" id="IPR001374">
    <property type="entry name" value="R3H_dom"/>
</dbReference>
<evidence type="ECO:0000256" key="3">
    <source>
        <dbReference type="ARBA" id="ARBA00022960"/>
    </source>
</evidence>
<dbReference type="SMART" id="SM00393">
    <property type="entry name" value="R3H"/>
    <property type="match status" value="1"/>
</dbReference>
<comment type="subunit">
    <text evidence="6">Forms a complex with KhpA.</text>
</comment>
<evidence type="ECO:0000313" key="9">
    <source>
        <dbReference type="EMBL" id="GAA0467712.1"/>
    </source>
</evidence>
<dbReference type="PANTHER" id="PTHR35800:SF1">
    <property type="entry name" value="RNA-BINDING PROTEIN KHPB"/>
    <property type="match status" value="1"/>
</dbReference>
<dbReference type="Gene3D" id="3.30.1370.50">
    <property type="entry name" value="R3H-like domain"/>
    <property type="match status" value="1"/>
</dbReference>
<keyword evidence="2 6" id="KW-0694">RNA-binding</keyword>
<keyword evidence="10" id="KW-1185">Reference proteome</keyword>
<name>A0ABN1A573_9BACI</name>
<evidence type="ECO:0000256" key="4">
    <source>
        <dbReference type="ARBA" id="ARBA00023186"/>
    </source>
</evidence>
<feature type="coiled-coil region" evidence="7">
    <location>
        <begin position="140"/>
        <end position="167"/>
    </location>
</feature>
<dbReference type="PROSITE" id="PS51061">
    <property type="entry name" value="R3H"/>
    <property type="match status" value="1"/>
</dbReference>
<dbReference type="InterPro" id="IPR039247">
    <property type="entry name" value="KhpB"/>
</dbReference>
<evidence type="ECO:0000256" key="5">
    <source>
        <dbReference type="ARBA" id="ARBA00023316"/>
    </source>
</evidence>
<dbReference type="PANTHER" id="PTHR35800">
    <property type="entry name" value="PROTEIN JAG"/>
    <property type="match status" value="1"/>
</dbReference>
<dbReference type="HAMAP" id="MF_00867">
    <property type="entry name" value="KhpB"/>
    <property type="match status" value="1"/>
</dbReference>
<protein>
    <recommendedName>
        <fullName evidence="6">RNA-binding protein KhpB</fullName>
    </recommendedName>
    <alternativeName>
        <fullName evidence="6">RNA-binding protein EloR</fullName>
    </alternativeName>
</protein>
<gene>
    <name evidence="6" type="primary">khpB</name>
    <name evidence="6" type="synonym">eloR</name>
    <name evidence="9" type="ORF">GCM10008935_24570</name>
</gene>
<dbReference type="CDD" id="cd02644">
    <property type="entry name" value="R3H_jag"/>
    <property type="match status" value="1"/>
</dbReference>
<keyword evidence="5 6" id="KW-0961">Cell wall biogenesis/degradation</keyword>
<dbReference type="Pfam" id="PF14804">
    <property type="entry name" value="Jag_N"/>
    <property type="match status" value="1"/>
</dbReference>
<keyword evidence="1 6" id="KW-0963">Cytoplasm</keyword>
<comment type="subcellular location">
    <subcellularLocation>
        <location evidence="6">Cytoplasm</location>
    </subcellularLocation>
</comment>
<evidence type="ECO:0000256" key="2">
    <source>
        <dbReference type="ARBA" id="ARBA00022884"/>
    </source>
</evidence>
<dbReference type="InterPro" id="IPR034079">
    <property type="entry name" value="R3H_KhpB"/>
</dbReference>
<evidence type="ECO:0000256" key="6">
    <source>
        <dbReference type="HAMAP-Rule" id="MF_00867"/>
    </source>
</evidence>
<comment type="similarity">
    <text evidence="6">Belongs to the KhpB RNA-binding protein family.</text>
</comment>
<proteinExistence type="inferred from homology"/>
<dbReference type="SMART" id="SM01245">
    <property type="entry name" value="Jag_N"/>
    <property type="match status" value="1"/>
</dbReference>